<sequence length="165" mass="19661">MKKTLYDINNINLLKNILLNDKKIFKLFQKGNTIGVFQFESYGLRQYLIKLKPKKINDLIALNALYRPGPIKNINKYINRKYNKNKIVYDIPIMKKYLKETYGIIIYQEQIMILFNKIASFSKKDTDLLRQSIGKKNNILLKKIKKKFIKGGIKNNYKKYILYKI</sequence>
<dbReference type="AlphaFoldDB" id="A0AAU7ZYA2"/>
<accession>A0AAU7ZYA2</accession>
<name>A0AAU7ZYA2_9FLAO</name>
<evidence type="ECO:0000313" key="2">
    <source>
        <dbReference type="EMBL" id="XCC45378.1"/>
    </source>
</evidence>
<protein>
    <recommendedName>
        <fullName evidence="1">DNA polymerase III alpha subunit finger domain-containing protein</fullName>
    </recommendedName>
</protein>
<dbReference type="GO" id="GO:0008408">
    <property type="term" value="F:3'-5' exonuclease activity"/>
    <property type="evidence" value="ECO:0007669"/>
    <property type="project" value="InterPro"/>
</dbReference>
<evidence type="ECO:0000259" key="1">
    <source>
        <dbReference type="Pfam" id="PF17657"/>
    </source>
</evidence>
<organism evidence="2">
    <name type="scientific">Candidatus Shikimatogenerans sp. Ttur</name>
    <dbReference type="NCBI Taxonomy" id="3158569"/>
    <lineage>
        <taxon>Bacteria</taxon>
        <taxon>Pseudomonadati</taxon>
        <taxon>Bacteroidota</taxon>
        <taxon>Flavobacteriia</taxon>
        <taxon>Flavobacteriales</taxon>
        <taxon>Candidatus Shikimatogenerans</taxon>
    </lineage>
</organism>
<gene>
    <name evidence="2" type="ORF">ABUS76_00365</name>
</gene>
<dbReference type="GO" id="GO:0006260">
    <property type="term" value="P:DNA replication"/>
    <property type="evidence" value="ECO:0007669"/>
    <property type="project" value="InterPro"/>
</dbReference>
<reference evidence="2" key="1">
    <citation type="submission" date="2024-06" db="EMBL/GenBank/DDBJ databases">
        <title>Diversity, functionality, and evolutionary history of bacterial symbionts in false click beetles (Coleoptera, Throscidae).</title>
        <authorList>
            <person name="Wierz J.C."/>
            <person name="Malm H."/>
            <person name="Kaltenpoth M."/>
            <person name="Engl T."/>
        </authorList>
    </citation>
    <scope>NUCLEOTIDE SEQUENCE</scope>
    <source>
        <strain evidence="2">Ttur</strain>
    </source>
</reference>
<dbReference type="PANTHER" id="PTHR32294:SF0">
    <property type="entry name" value="DNA POLYMERASE III SUBUNIT ALPHA"/>
    <property type="match status" value="1"/>
</dbReference>
<dbReference type="InterPro" id="IPR040982">
    <property type="entry name" value="DNA_pol3_finger"/>
</dbReference>
<dbReference type="EMBL" id="CP158689">
    <property type="protein sequence ID" value="XCC45378.1"/>
    <property type="molecule type" value="Genomic_DNA"/>
</dbReference>
<proteinExistence type="predicted"/>
<feature type="domain" description="DNA polymerase III alpha subunit finger" evidence="1">
    <location>
        <begin position="11"/>
        <end position="156"/>
    </location>
</feature>
<dbReference type="PANTHER" id="PTHR32294">
    <property type="entry name" value="DNA POLYMERASE III SUBUNIT ALPHA"/>
    <property type="match status" value="1"/>
</dbReference>
<dbReference type="Pfam" id="PF17657">
    <property type="entry name" value="DNA_pol3_finger"/>
    <property type="match status" value="1"/>
</dbReference>
<dbReference type="InterPro" id="IPR004805">
    <property type="entry name" value="DnaE2/DnaE/PolC"/>
</dbReference>